<dbReference type="EMBL" id="JADBGG010000030">
    <property type="protein sequence ID" value="MBE1426633.1"/>
    <property type="molecule type" value="Genomic_DNA"/>
</dbReference>
<accession>A0ABR9H7E7</accession>
<evidence type="ECO:0000313" key="1">
    <source>
        <dbReference type="EMBL" id="MBE1426633.1"/>
    </source>
</evidence>
<organism evidence="1 2">
    <name type="scientific">Desulfomicrobium macestii</name>
    <dbReference type="NCBI Taxonomy" id="90731"/>
    <lineage>
        <taxon>Bacteria</taxon>
        <taxon>Pseudomonadati</taxon>
        <taxon>Thermodesulfobacteriota</taxon>
        <taxon>Desulfovibrionia</taxon>
        <taxon>Desulfovibrionales</taxon>
        <taxon>Desulfomicrobiaceae</taxon>
        <taxon>Desulfomicrobium</taxon>
    </lineage>
</organism>
<name>A0ABR9H7E7_9BACT</name>
<reference evidence="1 2" key="1">
    <citation type="submission" date="2020-10" db="EMBL/GenBank/DDBJ databases">
        <title>Genomic Encyclopedia of Type Strains, Phase IV (KMG-IV): sequencing the most valuable type-strain genomes for metagenomic binning, comparative biology and taxonomic classification.</title>
        <authorList>
            <person name="Goeker M."/>
        </authorList>
    </citation>
    <scope>NUCLEOTIDE SEQUENCE [LARGE SCALE GENOMIC DNA]</scope>
    <source>
        <strain evidence="1 2">DSM 4194</strain>
    </source>
</reference>
<dbReference type="Proteomes" id="UP000639010">
    <property type="component" value="Unassembled WGS sequence"/>
</dbReference>
<sequence length="125" mass="13515">MPARVIINEQHSLNPAQGRILGERFGSYESIKIPAQGLSRAQQEAMAADLMRTIGPVVFISPVPLLLAIMAGNCGRSLAVQDSGRPRPGTPPVFLFHNDLRSKTETGEGRITSTIAPKGWELILL</sequence>
<keyword evidence="2" id="KW-1185">Reference proteome</keyword>
<comment type="caution">
    <text evidence="1">The sequence shown here is derived from an EMBL/GenBank/DDBJ whole genome shotgun (WGS) entry which is preliminary data.</text>
</comment>
<protein>
    <submittedName>
        <fullName evidence="1">Uncharacterized protein</fullName>
    </submittedName>
</protein>
<evidence type="ECO:0000313" key="2">
    <source>
        <dbReference type="Proteomes" id="UP000639010"/>
    </source>
</evidence>
<dbReference type="RefSeq" id="WP_192624560.1">
    <property type="nucleotide sequence ID" value="NZ_JADBGG010000030.1"/>
</dbReference>
<proteinExistence type="predicted"/>
<gene>
    <name evidence="1" type="ORF">H4684_003299</name>
</gene>